<evidence type="ECO:0000313" key="4">
    <source>
        <dbReference type="EMBL" id="KAA1130573.1"/>
    </source>
</evidence>
<reference evidence="5 6" key="1">
    <citation type="submission" date="2019-05" db="EMBL/GenBank/DDBJ databases">
        <title>Emergence of the Ug99 lineage of the wheat stem rust pathogen through somatic hybridization.</title>
        <authorList>
            <person name="Li F."/>
            <person name="Upadhyaya N.M."/>
            <person name="Sperschneider J."/>
            <person name="Matny O."/>
            <person name="Nguyen-Phuc H."/>
            <person name="Mago R."/>
            <person name="Raley C."/>
            <person name="Miller M.E."/>
            <person name="Silverstein K.A.T."/>
            <person name="Henningsen E."/>
            <person name="Hirsch C.D."/>
            <person name="Visser B."/>
            <person name="Pretorius Z.A."/>
            <person name="Steffenson B.J."/>
            <person name="Schwessinger B."/>
            <person name="Dodds P.N."/>
            <person name="Figueroa M."/>
        </authorList>
    </citation>
    <scope>NUCLEOTIDE SEQUENCE [LARGE SCALE GENOMIC DNA]</scope>
    <source>
        <strain evidence="2">21-0</strain>
        <strain evidence="4 6">Ug99</strain>
    </source>
</reference>
<accession>A0A5B0S0J1</accession>
<gene>
    <name evidence="2" type="ORF">PGT21_031515</name>
    <name evidence="4" type="ORF">PGTUg99_023879</name>
    <name evidence="3" type="ORF">PGTUg99_027029</name>
    <name evidence="1" type="ORF">PGTUg99_033333</name>
</gene>
<dbReference type="Proteomes" id="UP000325313">
    <property type="component" value="Unassembled WGS sequence"/>
</dbReference>
<evidence type="ECO:0000313" key="3">
    <source>
        <dbReference type="EMBL" id="KAA1128705.1"/>
    </source>
</evidence>
<dbReference type="EMBL" id="VDEP01000140">
    <property type="protein sequence ID" value="KAA1128705.1"/>
    <property type="molecule type" value="Genomic_DNA"/>
</dbReference>
<evidence type="ECO:0000313" key="1">
    <source>
        <dbReference type="EMBL" id="KAA1109734.1"/>
    </source>
</evidence>
<evidence type="ECO:0000313" key="5">
    <source>
        <dbReference type="Proteomes" id="UP000324748"/>
    </source>
</evidence>
<dbReference type="EMBL" id="VDEP01000108">
    <property type="protein sequence ID" value="KAA1130573.1"/>
    <property type="molecule type" value="Genomic_DNA"/>
</dbReference>
<proteinExistence type="predicted"/>
<keyword evidence="5" id="KW-1185">Reference proteome</keyword>
<evidence type="ECO:0000313" key="2">
    <source>
        <dbReference type="EMBL" id="KAA1119674.1"/>
    </source>
</evidence>
<name>A0A5B0S0J1_PUCGR</name>
<organism evidence="4 6">
    <name type="scientific">Puccinia graminis f. sp. tritici</name>
    <dbReference type="NCBI Taxonomy" id="56615"/>
    <lineage>
        <taxon>Eukaryota</taxon>
        <taxon>Fungi</taxon>
        <taxon>Dikarya</taxon>
        <taxon>Basidiomycota</taxon>
        <taxon>Pucciniomycotina</taxon>
        <taxon>Pucciniomycetes</taxon>
        <taxon>Pucciniales</taxon>
        <taxon>Pucciniaceae</taxon>
        <taxon>Puccinia</taxon>
    </lineage>
</organism>
<dbReference type="EMBL" id="VDEP01000304">
    <property type="protein sequence ID" value="KAA1109734.1"/>
    <property type="molecule type" value="Genomic_DNA"/>
</dbReference>
<dbReference type="Proteomes" id="UP000324748">
    <property type="component" value="Unassembled WGS sequence"/>
</dbReference>
<sequence>MVVAQRRWLPSVGPNNAVVDVASTRRPPGRVTSPSRYPELLVNFDPQNDRYEATLLIAPASELPPCSPLS</sequence>
<dbReference type="AlphaFoldDB" id="A0A5B0S0J1"/>
<dbReference type="EMBL" id="VSWC01000001">
    <property type="protein sequence ID" value="KAA1119674.1"/>
    <property type="molecule type" value="Genomic_DNA"/>
</dbReference>
<comment type="caution">
    <text evidence="4">The sequence shown here is derived from an EMBL/GenBank/DDBJ whole genome shotgun (WGS) entry which is preliminary data.</text>
</comment>
<evidence type="ECO:0000313" key="6">
    <source>
        <dbReference type="Proteomes" id="UP000325313"/>
    </source>
</evidence>
<protein>
    <submittedName>
        <fullName evidence="4">Uncharacterized protein</fullName>
    </submittedName>
</protein>